<feature type="domain" description="Gamma tubulin complex component protein N-terminal" evidence="9">
    <location>
        <begin position="233"/>
        <end position="543"/>
    </location>
</feature>
<dbReference type="Gene3D" id="1.20.120.1900">
    <property type="entry name" value="Gamma-tubulin complex, C-terminal domain"/>
    <property type="match status" value="1"/>
</dbReference>
<evidence type="ECO:0000256" key="5">
    <source>
        <dbReference type="RuleBase" id="RU363050"/>
    </source>
</evidence>
<keyword evidence="11" id="KW-1185">Reference proteome</keyword>
<evidence type="ECO:0000256" key="2">
    <source>
        <dbReference type="ARBA" id="ARBA00022490"/>
    </source>
</evidence>
<keyword evidence="3 5" id="KW-0493">Microtubule</keyword>
<proteinExistence type="inferred from homology"/>
<evidence type="ECO:0000256" key="3">
    <source>
        <dbReference type="ARBA" id="ARBA00022701"/>
    </source>
</evidence>
<dbReference type="InterPro" id="IPR041470">
    <property type="entry name" value="GCP_N"/>
</dbReference>
<dbReference type="InterPro" id="IPR007259">
    <property type="entry name" value="GCP"/>
</dbReference>
<reference evidence="10" key="1">
    <citation type="journal article" date="2020" name="Stud. Mycol.">
        <title>101 Dothideomycetes genomes: a test case for predicting lifestyles and emergence of pathogens.</title>
        <authorList>
            <person name="Haridas S."/>
            <person name="Albert R."/>
            <person name="Binder M."/>
            <person name="Bloem J."/>
            <person name="Labutti K."/>
            <person name="Salamov A."/>
            <person name="Andreopoulos B."/>
            <person name="Baker S."/>
            <person name="Barry K."/>
            <person name="Bills G."/>
            <person name="Bluhm B."/>
            <person name="Cannon C."/>
            <person name="Castanera R."/>
            <person name="Culley D."/>
            <person name="Daum C."/>
            <person name="Ezra D."/>
            <person name="Gonzalez J."/>
            <person name="Henrissat B."/>
            <person name="Kuo A."/>
            <person name="Liang C."/>
            <person name="Lipzen A."/>
            <person name="Lutzoni F."/>
            <person name="Magnuson J."/>
            <person name="Mondo S."/>
            <person name="Nolan M."/>
            <person name="Ohm R."/>
            <person name="Pangilinan J."/>
            <person name="Park H.-J."/>
            <person name="Ramirez L."/>
            <person name="Alfaro M."/>
            <person name="Sun H."/>
            <person name="Tritt A."/>
            <person name="Yoshinaga Y."/>
            <person name="Zwiers L.-H."/>
            <person name="Turgeon B."/>
            <person name="Goodwin S."/>
            <person name="Spatafora J."/>
            <person name="Crous P."/>
            <person name="Grigoriev I."/>
        </authorList>
    </citation>
    <scope>NUCLEOTIDE SEQUENCE</scope>
    <source>
        <strain evidence="10">CBS 133067</strain>
    </source>
</reference>
<dbReference type="InterPro" id="IPR040457">
    <property type="entry name" value="GCP_C"/>
</dbReference>
<feature type="domain" description="Gamma-Tubulin ring complex non-core subunit mod21 N-terminal" evidence="8">
    <location>
        <begin position="67"/>
        <end position="157"/>
    </location>
</feature>
<dbReference type="GO" id="GO:0051011">
    <property type="term" value="F:microtubule minus-end binding"/>
    <property type="evidence" value="ECO:0007669"/>
    <property type="project" value="TreeGrafter"/>
</dbReference>
<dbReference type="GO" id="GO:0000930">
    <property type="term" value="C:gamma-tubulin complex"/>
    <property type="evidence" value="ECO:0007669"/>
    <property type="project" value="TreeGrafter"/>
</dbReference>
<sequence length="882" mass="99731">MAHTSTVSALSGELVASLTGLSTSKDAAAFKRVREGAVRAFRTQQYARTNQFEVHKTLDGVVEKFQILYREDLAEALDLRLKKLQPLSTKWTPEILSLLLELSDRPLEKTTLSDLDRLRPPVPPPQLTWQDILREDPLTEEGVWDDIDYAAHGSSDEDSFYVDEEQEAAKDTPATSIAEDDLVASVQQFSIVPDATHIEKIRRAQKPFKSLSSHSEDFGGELLSIGITELMVVRETLFMLRGLPTTVFDLESETGIVRFKESVALPQSSSASTAVLLKELAGLGSRVNALRVWSREQHSVALLQSFQDAICRRIWAFDRSVSTIERKFMDEKGCAVVSIIEICTDAEILARPLLQLQGLTEDLSTRLYPLQCLELLFDRVCLAQLTEDPATFEELGIIFFTCLQVYLRPIRGWMEDGHIDKDDRVFFVQENQKISDLSSLWHNRFSLRLDSSGELHAPHFLRASFKRIFNTGKTIVFRKSLEIDQDQDTTMLLEPSLDYHSVCKSSSDGDLLPFAETFATAFNEWVDSKHTVASVTVKQQLFKDCGLSRSLDALEFLFLSRNGALFQAFADTLFEKLDNRSRSWDDRFLANDLMEAIYSGVSPVDTENISIRTLPNKARIRSVRRLGTILIDYPLPWPIANIIRKHSMPTYQKVFALLLQVYRAAYLLRRLAFVSLAANHRIRTTHLLRFRMSRFVDTLQDYLTETVIGISTAQMRKELAEADDVDTMASAHQAYVQKLEAQCLLAKNFSPFHKAIIQILDLVVAFSDTHTSLHKSNSSQGENSFTARQKQRRRRSALQAAALHEESDSEPDLDAEDGASEGGDEYDADTEHVGILEGSFPERVRKASKEFDKLNHFIIAGLRQIGRTGSEACWEMLAERLE</sequence>
<dbReference type="Pfam" id="PF17681">
    <property type="entry name" value="GCP_N_terminal"/>
    <property type="match status" value="1"/>
</dbReference>
<feature type="region of interest" description="Disordered" evidence="6">
    <location>
        <begin position="796"/>
        <end position="828"/>
    </location>
</feature>
<dbReference type="AlphaFoldDB" id="A0A9P4M2L4"/>
<comment type="similarity">
    <text evidence="1 5">Belongs to the TUBGCP family.</text>
</comment>
<evidence type="ECO:0000313" key="10">
    <source>
        <dbReference type="EMBL" id="KAF2095801.1"/>
    </source>
</evidence>
<evidence type="ECO:0000259" key="8">
    <source>
        <dbReference type="Pfam" id="PF14609"/>
    </source>
</evidence>
<protein>
    <recommendedName>
        <fullName evidence="5">Spindle pole body component</fullName>
    </recommendedName>
</protein>
<dbReference type="Pfam" id="PF04130">
    <property type="entry name" value="GCP_C_terminal"/>
    <property type="match status" value="1"/>
</dbReference>
<dbReference type="Pfam" id="PF14609">
    <property type="entry name" value="GCP5-Mod21_N"/>
    <property type="match status" value="1"/>
</dbReference>
<keyword evidence="4 5" id="KW-0206">Cytoskeleton</keyword>
<feature type="domain" description="Gamma tubulin complex component C-terminal" evidence="7">
    <location>
        <begin position="549"/>
        <end position="881"/>
    </location>
</feature>
<keyword evidence="2 5" id="KW-0963">Cytoplasm</keyword>
<dbReference type="OrthoDB" id="66546at2759"/>
<dbReference type="GO" id="GO:0051225">
    <property type="term" value="P:spindle assembly"/>
    <property type="evidence" value="ECO:0007669"/>
    <property type="project" value="TreeGrafter"/>
</dbReference>
<comment type="subcellular location">
    <subcellularLocation>
        <location evidence="5">Cytoplasm</location>
        <location evidence="5">Cytoskeleton</location>
        <location evidence="5">Microtubule organizing center</location>
    </subcellularLocation>
</comment>
<dbReference type="GO" id="GO:0031122">
    <property type="term" value="P:cytoplasmic microtubule organization"/>
    <property type="evidence" value="ECO:0007669"/>
    <property type="project" value="TreeGrafter"/>
</dbReference>
<evidence type="ECO:0000313" key="11">
    <source>
        <dbReference type="Proteomes" id="UP000799772"/>
    </source>
</evidence>
<dbReference type="EMBL" id="ML978130">
    <property type="protein sequence ID" value="KAF2095801.1"/>
    <property type="molecule type" value="Genomic_DNA"/>
</dbReference>
<dbReference type="GO" id="GO:0005816">
    <property type="term" value="C:spindle pole body"/>
    <property type="evidence" value="ECO:0007669"/>
    <property type="project" value="UniProtKB-ARBA"/>
</dbReference>
<accession>A0A9P4M2L4</accession>
<organism evidence="10 11">
    <name type="scientific">Rhizodiscina lignyota</name>
    <dbReference type="NCBI Taxonomy" id="1504668"/>
    <lineage>
        <taxon>Eukaryota</taxon>
        <taxon>Fungi</taxon>
        <taxon>Dikarya</taxon>
        <taxon>Ascomycota</taxon>
        <taxon>Pezizomycotina</taxon>
        <taxon>Dothideomycetes</taxon>
        <taxon>Pleosporomycetidae</taxon>
        <taxon>Aulographales</taxon>
        <taxon>Rhizodiscinaceae</taxon>
        <taxon>Rhizodiscina</taxon>
    </lineage>
</organism>
<name>A0A9P4M2L4_9PEZI</name>
<feature type="compositionally biased region" description="Acidic residues" evidence="6">
    <location>
        <begin position="807"/>
        <end position="828"/>
    </location>
</feature>
<dbReference type="GO" id="GO:0051321">
    <property type="term" value="P:meiotic cell cycle"/>
    <property type="evidence" value="ECO:0007669"/>
    <property type="project" value="TreeGrafter"/>
</dbReference>
<gene>
    <name evidence="10" type="ORF">NA57DRAFT_78581</name>
</gene>
<dbReference type="GO" id="GO:0000278">
    <property type="term" value="P:mitotic cell cycle"/>
    <property type="evidence" value="ECO:0007669"/>
    <property type="project" value="TreeGrafter"/>
</dbReference>
<evidence type="ECO:0000256" key="1">
    <source>
        <dbReference type="ARBA" id="ARBA00010337"/>
    </source>
</evidence>
<dbReference type="GO" id="GO:0005874">
    <property type="term" value="C:microtubule"/>
    <property type="evidence" value="ECO:0007669"/>
    <property type="project" value="UniProtKB-KW"/>
</dbReference>
<dbReference type="GO" id="GO:0007020">
    <property type="term" value="P:microtubule nucleation"/>
    <property type="evidence" value="ECO:0007669"/>
    <property type="project" value="InterPro"/>
</dbReference>
<evidence type="ECO:0000256" key="6">
    <source>
        <dbReference type="SAM" id="MobiDB-lite"/>
    </source>
</evidence>
<dbReference type="PANTHER" id="PTHR19302:SF33">
    <property type="entry name" value="GAMMA-TUBULIN COMPLEX COMPONENT 5"/>
    <property type="match status" value="1"/>
</dbReference>
<dbReference type="PANTHER" id="PTHR19302">
    <property type="entry name" value="GAMMA TUBULIN COMPLEX PROTEIN"/>
    <property type="match status" value="1"/>
</dbReference>
<dbReference type="GO" id="GO:0000922">
    <property type="term" value="C:spindle pole"/>
    <property type="evidence" value="ECO:0007669"/>
    <property type="project" value="InterPro"/>
</dbReference>
<evidence type="ECO:0000259" key="7">
    <source>
        <dbReference type="Pfam" id="PF04130"/>
    </source>
</evidence>
<dbReference type="InterPro" id="IPR032797">
    <property type="entry name" value="Mod21_N"/>
</dbReference>
<comment type="caution">
    <text evidence="10">The sequence shown here is derived from an EMBL/GenBank/DDBJ whole genome shotgun (WGS) entry which is preliminary data.</text>
</comment>
<dbReference type="CDD" id="cd22572">
    <property type="entry name" value="GCP5_NTD"/>
    <property type="match status" value="1"/>
</dbReference>
<dbReference type="GO" id="GO:0043015">
    <property type="term" value="F:gamma-tubulin binding"/>
    <property type="evidence" value="ECO:0007669"/>
    <property type="project" value="InterPro"/>
</dbReference>
<dbReference type="Proteomes" id="UP000799772">
    <property type="component" value="Unassembled WGS sequence"/>
</dbReference>
<evidence type="ECO:0000259" key="9">
    <source>
        <dbReference type="Pfam" id="PF17681"/>
    </source>
</evidence>
<dbReference type="InterPro" id="IPR059169">
    <property type="entry name" value="GCP5_N_ext"/>
</dbReference>
<dbReference type="InterPro" id="IPR042241">
    <property type="entry name" value="GCP_C_sf"/>
</dbReference>
<evidence type="ECO:0000256" key="4">
    <source>
        <dbReference type="ARBA" id="ARBA00023212"/>
    </source>
</evidence>